<keyword evidence="1" id="KW-0479">Metal-binding</keyword>
<evidence type="ECO:0000313" key="10">
    <source>
        <dbReference type="EMBL" id="KAA0203578.1"/>
    </source>
</evidence>
<evidence type="ECO:0000256" key="3">
    <source>
        <dbReference type="ARBA" id="ARBA00022771"/>
    </source>
</evidence>
<feature type="region of interest" description="Disordered" evidence="8">
    <location>
        <begin position="78"/>
        <end position="133"/>
    </location>
</feature>
<dbReference type="AlphaFoldDB" id="A0A6A0HCP9"/>
<proteinExistence type="predicted"/>
<dbReference type="Proteomes" id="UP000711488">
    <property type="component" value="Unassembled WGS sequence"/>
</dbReference>
<evidence type="ECO:0000256" key="7">
    <source>
        <dbReference type="PROSITE-ProRule" id="PRU00042"/>
    </source>
</evidence>
<dbReference type="PROSITE" id="PS00028">
    <property type="entry name" value="ZINC_FINGER_C2H2_1"/>
    <property type="match status" value="3"/>
</dbReference>
<feature type="region of interest" description="Disordered" evidence="8">
    <location>
        <begin position="276"/>
        <end position="295"/>
    </location>
</feature>
<sequence>MEVLRPSLTPSTSLTSALADFNEMWQDLESVLLHDDGNLCESLAPSQSPTCSGSPTPLHHLTPEKHVHHKQDIHDPHNLLQFEPTPFPLSPSSPQHSYHPPSVGGHAQQHLSHQMSVSPIRLPPTPPDQHLEGPLPPVSTLVSTHSSVSQVPGQNLNCHLYQLQDRPTAAHHNTYQSPPLNESTAVHTPTPSDVVKQAQQMNAQEHLENIQQRRYGAAECATDNQRQRDYLYARAAPHQMQARPGFAGAMYEYWGNSGMVLTPPSSPHQSGIVTAQVARPPPGSVNNQPAPRRRRRARRKVIIHTCPNAGCGKTYTKSSHLKAHQRTHTGEKPYICRWKGCGWKFARSDELTRHYRKHTGDRPFQCRLCDRSFSRSDHLSLHMKRHISI</sequence>
<dbReference type="GO" id="GO:0008270">
    <property type="term" value="F:zinc ion binding"/>
    <property type="evidence" value="ECO:0007669"/>
    <property type="project" value="UniProtKB-KW"/>
</dbReference>
<reference evidence="10" key="1">
    <citation type="submission" date="2014-08" db="EMBL/GenBank/DDBJ databases">
        <authorList>
            <person name="Murali S."/>
            <person name="Richards S."/>
            <person name="Bandaranaike D."/>
            <person name="Bellair M."/>
            <person name="Blankenburg K."/>
            <person name="Chao H."/>
            <person name="Dinh H."/>
            <person name="Doddapaneni H."/>
            <person name="Dugan-Rocha S."/>
            <person name="Elkadiri S."/>
            <person name="Gnanaolivu R."/>
            <person name="Hughes D."/>
            <person name="Lee S."/>
            <person name="Li M."/>
            <person name="Ming W."/>
            <person name="Munidasa M."/>
            <person name="Muniz J."/>
            <person name="Nguyen L."/>
            <person name="Osuji N."/>
            <person name="Pu L.-L."/>
            <person name="Puazo M."/>
            <person name="Skinner E."/>
            <person name="Qu C."/>
            <person name="Quiroz J."/>
            <person name="Raj R."/>
            <person name="Weissenberger G."/>
            <person name="Xin Y."/>
            <person name="Zou X."/>
            <person name="Han Y."/>
            <person name="Worley K."/>
            <person name="Muzny D."/>
            <person name="Gibbs R."/>
        </authorList>
    </citation>
    <scope>NUCLEOTIDE SEQUENCE</scope>
    <source>
        <strain evidence="10">HAZT.00-mixed</strain>
        <tissue evidence="10">Whole organism</tissue>
    </source>
</reference>
<dbReference type="PANTHER" id="PTHR23235:SF109">
    <property type="entry name" value="KRUEPPEL-LIKE FACTOR 2"/>
    <property type="match status" value="1"/>
</dbReference>
<evidence type="ECO:0000259" key="9">
    <source>
        <dbReference type="PROSITE" id="PS50157"/>
    </source>
</evidence>
<keyword evidence="2" id="KW-0677">Repeat</keyword>
<dbReference type="GO" id="GO:0000981">
    <property type="term" value="F:DNA-binding transcription factor activity, RNA polymerase II-specific"/>
    <property type="evidence" value="ECO:0007669"/>
    <property type="project" value="TreeGrafter"/>
</dbReference>
<evidence type="ECO:0000256" key="5">
    <source>
        <dbReference type="ARBA" id="ARBA00023015"/>
    </source>
</evidence>
<reference evidence="10" key="3">
    <citation type="submission" date="2019-06" db="EMBL/GenBank/DDBJ databases">
        <authorList>
            <person name="Poynton C."/>
            <person name="Hasenbein S."/>
            <person name="Benoit J.B."/>
            <person name="Sepulveda M.S."/>
            <person name="Poelchau M.F."/>
            <person name="Murali S.C."/>
            <person name="Chen S."/>
            <person name="Glastad K.M."/>
            <person name="Werren J.H."/>
            <person name="Vineis J.H."/>
            <person name="Bowen J.L."/>
            <person name="Friedrich M."/>
            <person name="Jones J."/>
            <person name="Robertson H.M."/>
            <person name="Feyereisen R."/>
            <person name="Mechler-Hickson A."/>
            <person name="Mathers N."/>
            <person name="Lee C.E."/>
            <person name="Colbourne J.K."/>
            <person name="Biales A."/>
            <person name="Johnston J.S."/>
            <person name="Wellborn G.A."/>
            <person name="Rosendale A.J."/>
            <person name="Cridge A.G."/>
            <person name="Munoz-Torres M.C."/>
            <person name="Bain P.A."/>
            <person name="Manny A.R."/>
            <person name="Major K.M."/>
            <person name="Lambert F.N."/>
            <person name="Vulpe C.D."/>
            <person name="Tuck P."/>
            <person name="Blalock B.J."/>
            <person name="Lin Y.-Y."/>
            <person name="Smith M.E."/>
            <person name="Ochoa-Acuna H."/>
            <person name="Chen M.-J.M."/>
            <person name="Childers C.P."/>
            <person name="Qu J."/>
            <person name="Dugan S."/>
            <person name="Lee S.L."/>
            <person name="Chao H."/>
            <person name="Dinh H."/>
            <person name="Han Y."/>
            <person name="Doddapaneni H."/>
            <person name="Worley K.C."/>
            <person name="Muzny D.M."/>
            <person name="Gibbs R.A."/>
            <person name="Richards S."/>
        </authorList>
    </citation>
    <scope>NUCLEOTIDE SEQUENCE</scope>
    <source>
        <strain evidence="10">HAZT.00-mixed</strain>
        <tissue evidence="10">Whole organism</tissue>
    </source>
</reference>
<dbReference type="EMBL" id="JQDR03001316">
    <property type="protein sequence ID" value="KAA0203578.1"/>
    <property type="molecule type" value="Genomic_DNA"/>
</dbReference>
<evidence type="ECO:0000256" key="1">
    <source>
        <dbReference type="ARBA" id="ARBA00022723"/>
    </source>
</evidence>
<feature type="domain" description="C2H2-type" evidence="9">
    <location>
        <begin position="364"/>
        <end position="389"/>
    </location>
</feature>
<feature type="compositionally biased region" description="Low complexity" evidence="8">
    <location>
        <begin position="92"/>
        <end position="102"/>
    </location>
</feature>
<feature type="domain" description="C2H2-type" evidence="9">
    <location>
        <begin position="334"/>
        <end position="363"/>
    </location>
</feature>
<evidence type="ECO:0000256" key="4">
    <source>
        <dbReference type="ARBA" id="ARBA00022833"/>
    </source>
</evidence>
<dbReference type="FunFam" id="3.30.160.60:FF:000032">
    <property type="entry name" value="Krueppel-like factor 4"/>
    <property type="match status" value="1"/>
</dbReference>
<name>A0A6A0HCP9_HYAAZ</name>
<dbReference type="SMART" id="SM00355">
    <property type="entry name" value="ZnF_C2H2"/>
    <property type="match status" value="3"/>
</dbReference>
<keyword evidence="5" id="KW-0805">Transcription regulation</keyword>
<protein>
    <recommendedName>
        <fullName evidence="9">C2H2-type domain-containing protein</fullName>
    </recommendedName>
</protein>
<comment type="caution">
    <text evidence="10">The sequence shown here is derived from an EMBL/GenBank/DDBJ whole genome shotgun (WGS) entry which is preliminary data.</text>
</comment>
<keyword evidence="4" id="KW-0862">Zinc</keyword>
<dbReference type="InterPro" id="IPR036236">
    <property type="entry name" value="Znf_C2H2_sf"/>
</dbReference>
<reference evidence="10" key="2">
    <citation type="journal article" date="2018" name="Environ. Sci. Technol.">
        <title>The Toxicogenome of Hyalella azteca: A Model for Sediment Ecotoxicology and Evolutionary Toxicology.</title>
        <authorList>
            <person name="Poynton H.C."/>
            <person name="Hasenbein S."/>
            <person name="Benoit J.B."/>
            <person name="Sepulveda M.S."/>
            <person name="Poelchau M.F."/>
            <person name="Hughes D.S.T."/>
            <person name="Murali S.C."/>
            <person name="Chen S."/>
            <person name="Glastad K.M."/>
            <person name="Goodisman M.A.D."/>
            <person name="Werren J.H."/>
            <person name="Vineis J.H."/>
            <person name="Bowen J.L."/>
            <person name="Friedrich M."/>
            <person name="Jones J."/>
            <person name="Robertson H.M."/>
            <person name="Feyereisen R."/>
            <person name="Mechler-Hickson A."/>
            <person name="Mathers N."/>
            <person name="Lee C.E."/>
            <person name="Colbourne J.K."/>
            <person name="Biales A."/>
            <person name="Johnston J.S."/>
            <person name="Wellborn G.A."/>
            <person name="Rosendale A.J."/>
            <person name="Cridge A.G."/>
            <person name="Munoz-Torres M.C."/>
            <person name="Bain P.A."/>
            <person name="Manny A.R."/>
            <person name="Major K.M."/>
            <person name="Lambert F.N."/>
            <person name="Vulpe C.D."/>
            <person name="Tuck P."/>
            <person name="Blalock B.J."/>
            <person name="Lin Y.Y."/>
            <person name="Smith M.E."/>
            <person name="Ochoa-Acuna H."/>
            <person name="Chen M.M."/>
            <person name="Childers C.P."/>
            <person name="Qu J."/>
            <person name="Dugan S."/>
            <person name="Lee S.L."/>
            <person name="Chao H."/>
            <person name="Dinh H."/>
            <person name="Han Y."/>
            <person name="Doddapaneni H."/>
            <person name="Worley K.C."/>
            <person name="Muzny D.M."/>
            <person name="Gibbs R.A."/>
            <person name="Richards S."/>
        </authorList>
    </citation>
    <scope>NUCLEOTIDE SEQUENCE</scope>
    <source>
        <strain evidence="10">HAZT.00-mixed</strain>
        <tissue evidence="10">Whole organism</tissue>
    </source>
</reference>
<keyword evidence="6" id="KW-0804">Transcription</keyword>
<dbReference type="PROSITE" id="PS50157">
    <property type="entry name" value="ZINC_FINGER_C2H2_2"/>
    <property type="match status" value="3"/>
</dbReference>
<dbReference type="PANTHER" id="PTHR23235">
    <property type="entry name" value="KRUEPPEL-LIKE TRANSCRIPTION FACTOR"/>
    <property type="match status" value="1"/>
</dbReference>
<evidence type="ECO:0000256" key="2">
    <source>
        <dbReference type="ARBA" id="ARBA00022737"/>
    </source>
</evidence>
<gene>
    <name evidence="10" type="ORF">HAZT_HAZT008765</name>
</gene>
<dbReference type="SUPFAM" id="SSF57667">
    <property type="entry name" value="beta-beta-alpha zinc fingers"/>
    <property type="match status" value="2"/>
</dbReference>
<evidence type="ECO:0000256" key="6">
    <source>
        <dbReference type="ARBA" id="ARBA00023163"/>
    </source>
</evidence>
<evidence type="ECO:0000256" key="8">
    <source>
        <dbReference type="SAM" id="MobiDB-lite"/>
    </source>
</evidence>
<accession>A0A6A0HCP9</accession>
<dbReference type="Pfam" id="PF00096">
    <property type="entry name" value="zf-C2H2"/>
    <property type="match status" value="3"/>
</dbReference>
<dbReference type="GO" id="GO:0000978">
    <property type="term" value="F:RNA polymerase II cis-regulatory region sequence-specific DNA binding"/>
    <property type="evidence" value="ECO:0007669"/>
    <property type="project" value="TreeGrafter"/>
</dbReference>
<dbReference type="InterPro" id="IPR013087">
    <property type="entry name" value="Znf_C2H2_type"/>
</dbReference>
<dbReference type="OrthoDB" id="4748970at2759"/>
<organism evidence="10">
    <name type="scientific">Hyalella azteca</name>
    <name type="common">Amphipod</name>
    <dbReference type="NCBI Taxonomy" id="294128"/>
    <lineage>
        <taxon>Eukaryota</taxon>
        <taxon>Metazoa</taxon>
        <taxon>Ecdysozoa</taxon>
        <taxon>Arthropoda</taxon>
        <taxon>Crustacea</taxon>
        <taxon>Multicrustacea</taxon>
        <taxon>Malacostraca</taxon>
        <taxon>Eumalacostraca</taxon>
        <taxon>Peracarida</taxon>
        <taxon>Amphipoda</taxon>
        <taxon>Senticaudata</taxon>
        <taxon>Talitrida</taxon>
        <taxon>Talitroidea</taxon>
        <taxon>Hyalellidae</taxon>
        <taxon>Hyalella</taxon>
    </lineage>
</organism>
<keyword evidence="3 7" id="KW-0863">Zinc-finger</keyword>
<dbReference type="Gene3D" id="3.30.160.60">
    <property type="entry name" value="Classic Zinc Finger"/>
    <property type="match status" value="3"/>
</dbReference>
<feature type="domain" description="C2H2-type" evidence="9">
    <location>
        <begin position="304"/>
        <end position="333"/>
    </location>
</feature>